<keyword evidence="3" id="KW-0159">Chromosome partition</keyword>
<evidence type="ECO:0000256" key="2">
    <source>
        <dbReference type="ARBA" id="ARBA00022618"/>
    </source>
</evidence>
<protein>
    <submittedName>
        <fullName evidence="5">Segregation and condensation protein B</fullName>
    </submittedName>
</protein>
<dbReference type="InterPro" id="IPR036390">
    <property type="entry name" value="WH_DNA-bd_sf"/>
</dbReference>
<keyword evidence="4" id="KW-0131">Cell cycle</keyword>
<dbReference type="SUPFAM" id="SSF46785">
    <property type="entry name" value="Winged helix' DNA-binding domain"/>
    <property type="match status" value="2"/>
</dbReference>
<dbReference type="GO" id="GO:0051301">
    <property type="term" value="P:cell division"/>
    <property type="evidence" value="ECO:0007669"/>
    <property type="project" value="UniProtKB-KW"/>
</dbReference>
<dbReference type="PANTHER" id="PTHR34298">
    <property type="entry name" value="SEGREGATION AND CONDENSATION PROTEIN B"/>
    <property type="match status" value="1"/>
</dbReference>
<gene>
    <name evidence="5" type="ORF">EDC37_10739</name>
</gene>
<accession>A0A4R3K8X8</accession>
<keyword evidence="2" id="KW-0132">Cell division</keyword>
<proteinExistence type="predicted"/>
<organism evidence="5 6">
    <name type="scientific">Pectinatus cerevisiiphilus</name>
    <dbReference type="NCBI Taxonomy" id="86956"/>
    <lineage>
        <taxon>Bacteria</taxon>
        <taxon>Bacillati</taxon>
        <taxon>Bacillota</taxon>
        <taxon>Negativicutes</taxon>
        <taxon>Selenomonadales</taxon>
        <taxon>Selenomonadaceae</taxon>
        <taxon>Pectinatus</taxon>
    </lineage>
</organism>
<dbReference type="PIRSF" id="PIRSF019345">
    <property type="entry name" value="ScpB"/>
    <property type="match status" value="1"/>
</dbReference>
<evidence type="ECO:0000313" key="5">
    <source>
        <dbReference type="EMBL" id="TCS79273.1"/>
    </source>
</evidence>
<dbReference type="NCBIfam" id="TIGR00281">
    <property type="entry name" value="SMC-Scp complex subunit ScpB"/>
    <property type="match status" value="1"/>
</dbReference>
<dbReference type="InterPro" id="IPR005234">
    <property type="entry name" value="ScpB_csome_segregation"/>
</dbReference>
<dbReference type="Gene3D" id="1.10.10.10">
    <property type="entry name" value="Winged helix-like DNA-binding domain superfamily/Winged helix DNA-binding domain"/>
    <property type="match status" value="2"/>
</dbReference>
<evidence type="ECO:0000256" key="1">
    <source>
        <dbReference type="ARBA" id="ARBA00022490"/>
    </source>
</evidence>
<evidence type="ECO:0000256" key="4">
    <source>
        <dbReference type="ARBA" id="ARBA00023306"/>
    </source>
</evidence>
<reference evidence="5 6" key="1">
    <citation type="submission" date="2019-03" db="EMBL/GenBank/DDBJ databases">
        <title>Genomic Encyclopedia of Type Strains, Phase IV (KMG-IV): sequencing the most valuable type-strain genomes for metagenomic binning, comparative biology and taxonomic classification.</title>
        <authorList>
            <person name="Goeker M."/>
        </authorList>
    </citation>
    <scope>NUCLEOTIDE SEQUENCE [LARGE SCALE GENOMIC DNA]</scope>
    <source>
        <strain evidence="5 6">DSM 20467</strain>
    </source>
</reference>
<sequence length="168" mass="18835">MFYEKLKAPLEAMLFVCADPLPVEQIAEILEVDTENVAALIAELQKDLNRDGCGLMIKKIANSYQMCTKPEMASYLEKLTAITDKKLSAPAMETLSIIAFKQPITKQEIENIRGVRADSIINKLLERELIQELGRKKVVGRPIMYGTTNTFLKCFGLADLNQLPSLPF</sequence>
<evidence type="ECO:0000256" key="3">
    <source>
        <dbReference type="ARBA" id="ARBA00022829"/>
    </source>
</evidence>
<dbReference type="InterPro" id="IPR036388">
    <property type="entry name" value="WH-like_DNA-bd_sf"/>
</dbReference>
<dbReference type="Pfam" id="PF04079">
    <property type="entry name" value="SMC_ScpB"/>
    <property type="match status" value="1"/>
</dbReference>
<dbReference type="GO" id="GO:0051304">
    <property type="term" value="P:chromosome separation"/>
    <property type="evidence" value="ECO:0007669"/>
    <property type="project" value="InterPro"/>
</dbReference>
<keyword evidence="6" id="KW-1185">Reference proteome</keyword>
<dbReference type="PANTHER" id="PTHR34298:SF2">
    <property type="entry name" value="SEGREGATION AND CONDENSATION PROTEIN B"/>
    <property type="match status" value="1"/>
</dbReference>
<evidence type="ECO:0000313" key="6">
    <source>
        <dbReference type="Proteomes" id="UP000295188"/>
    </source>
</evidence>
<keyword evidence="1" id="KW-0963">Cytoplasm</keyword>
<dbReference type="RefSeq" id="WP_132548980.1">
    <property type="nucleotide sequence ID" value="NZ_SMAA01000007.1"/>
</dbReference>
<dbReference type="OrthoDB" id="9806226at2"/>
<dbReference type="AlphaFoldDB" id="A0A4R3K8X8"/>
<dbReference type="EMBL" id="SMAA01000007">
    <property type="protein sequence ID" value="TCS79273.1"/>
    <property type="molecule type" value="Genomic_DNA"/>
</dbReference>
<dbReference type="Proteomes" id="UP000295188">
    <property type="component" value="Unassembled WGS sequence"/>
</dbReference>
<name>A0A4R3K8X8_9FIRM</name>
<comment type="caution">
    <text evidence="5">The sequence shown here is derived from an EMBL/GenBank/DDBJ whole genome shotgun (WGS) entry which is preliminary data.</text>
</comment>